<dbReference type="PRINTS" id="PR00449">
    <property type="entry name" value="RASTRNSFRMNG"/>
</dbReference>
<dbReference type="PROSITE" id="PS51420">
    <property type="entry name" value="RHO"/>
    <property type="match status" value="1"/>
</dbReference>
<proteinExistence type="inferred from homology"/>
<evidence type="ECO:0000256" key="3">
    <source>
        <dbReference type="ARBA" id="ARBA00022475"/>
    </source>
</evidence>
<keyword evidence="5" id="KW-0547">Nucleotide-binding</keyword>
<evidence type="ECO:0000256" key="8">
    <source>
        <dbReference type="ARBA" id="ARBA00023288"/>
    </source>
</evidence>
<dbReference type="GO" id="GO:0005525">
    <property type="term" value="F:GTP binding"/>
    <property type="evidence" value="ECO:0007669"/>
    <property type="project" value="UniProtKB-KW"/>
</dbReference>
<evidence type="ECO:0000313" key="12">
    <source>
        <dbReference type="EMBL" id="KAJ6252109.1"/>
    </source>
</evidence>
<dbReference type="Gene3D" id="3.40.50.300">
    <property type="entry name" value="P-loop containing nucleotide triphosphate hydrolases"/>
    <property type="match status" value="1"/>
</dbReference>
<feature type="region of interest" description="Disordered" evidence="10">
    <location>
        <begin position="174"/>
        <end position="198"/>
    </location>
</feature>
<evidence type="ECO:0000256" key="7">
    <source>
        <dbReference type="ARBA" id="ARBA00023136"/>
    </source>
</evidence>
<protein>
    <submittedName>
        <fullName evidence="11">Ras gtpase-related</fullName>
    </submittedName>
</protein>
<dbReference type="SUPFAM" id="SSF52540">
    <property type="entry name" value="P-loop containing nucleoside triphosphate hydrolases"/>
    <property type="match status" value="1"/>
</dbReference>
<dbReference type="PANTHER" id="PTHR24070">
    <property type="entry name" value="RAS, DI-RAS, AND RHEB FAMILY MEMBERS OF SMALL GTPASE SUPERFAMILY"/>
    <property type="match status" value="1"/>
</dbReference>
<accession>A0AAV8ADR2</accession>
<dbReference type="CDD" id="cd00876">
    <property type="entry name" value="Ras"/>
    <property type="match status" value="1"/>
</dbReference>
<keyword evidence="7" id="KW-0472">Membrane</keyword>
<dbReference type="EMBL" id="JAOAOG010000048">
    <property type="protein sequence ID" value="KAJ6252109.1"/>
    <property type="molecule type" value="Genomic_DNA"/>
</dbReference>
<reference evidence="12" key="1">
    <citation type="submission" date="2022-08" db="EMBL/GenBank/DDBJ databases">
        <title>Novel sulfate-reducing endosymbionts in the free-living metamonad Anaeramoeba.</title>
        <authorList>
            <person name="Jerlstrom-Hultqvist J."/>
            <person name="Cepicka I."/>
            <person name="Gallot-Lavallee L."/>
            <person name="Salas-Leiva D."/>
            <person name="Curtis B.A."/>
            <person name="Zahonova K."/>
            <person name="Pipaliya S."/>
            <person name="Dacks J."/>
            <person name="Roger A.J."/>
        </authorList>
    </citation>
    <scope>NUCLEOTIDE SEQUENCE</scope>
    <source>
        <strain evidence="12">Schooner1</strain>
    </source>
</reference>
<dbReference type="SMART" id="SM00174">
    <property type="entry name" value="RHO"/>
    <property type="match status" value="1"/>
</dbReference>
<comment type="caution">
    <text evidence="11">The sequence shown here is derived from an EMBL/GenBank/DDBJ whole genome shotgun (WGS) entry which is preliminary data.</text>
</comment>
<evidence type="ECO:0000256" key="9">
    <source>
        <dbReference type="ARBA" id="ARBA00023289"/>
    </source>
</evidence>
<dbReference type="InterPro" id="IPR027417">
    <property type="entry name" value="P-loop_NTPase"/>
</dbReference>
<sequence length="198" mass="22813">MSNQKSNLEYHIVVLGSGATGKSSITVQMCFNHFVETYDPTIEDSYRSQVVIDKEVAYIEILDTAGQEEYSAMRPSYIRSGDGFLIVYAINDRNSFDQVQMFREEILMVKDSDEEPIMLVGNKSDLEQDRQVSLTEREDLAKSMGCKCLETSAKTSHNVEEAFFEIVRQIRKKRQPNKKISNKPLKRHGKHKFRCDLM</sequence>
<dbReference type="FunFam" id="3.40.50.300:FF:000080">
    <property type="entry name" value="Ras-like GTPase Ras1"/>
    <property type="match status" value="1"/>
</dbReference>
<evidence type="ECO:0000313" key="14">
    <source>
        <dbReference type="Proteomes" id="UP001150062"/>
    </source>
</evidence>
<dbReference type="Proteomes" id="UP001150062">
    <property type="component" value="Unassembled WGS sequence"/>
</dbReference>
<keyword evidence="14" id="KW-1185">Reference proteome</keyword>
<dbReference type="InterPro" id="IPR005225">
    <property type="entry name" value="Small_GTP-bd"/>
</dbReference>
<dbReference type="Proteomes" id="UP001146793">
    <property type="component" value="Unassembled WGS sequence"/>
</dbReference>
<keyword evidence="9" id="KW-0636">Prenylation</keyword>
<dbReference type="SMART" id="SM00175">
    <property type="entry name" value="RAB"/>
    <property type="match status" value="1"/>
</dbReference>
<dbReference type="InterPro" id="IPR001806">
    <property type="entry name" value="Small_GTPase"/>
</dbReference>
<dbReference type="InterPro" id="IPR020849">
    <property type="entry name" value="Small_GTPase_Ras-type"/>
</dbReference>
<gene>
    <name evidence="11" type="ORF">M0812_04120</name>
    <name evidence="12" type="ORF">M0813_14490</name>
</gene>
<evidence type="ECO:0000256" key="10">
    <source>
        <dbReference type="SAM" id="MobiDB-lite"/>
    </source>
</evidence>
<dbReference type="GO" id="GO:0005886">
    <property type="term" value="C:plasma membrane"/>
    <property type="evidence" value="ECO:0007669"/>
    <property type="project" value="UniProtKB-SubCell"/>
</dbReference>
<evidence type="ECO:0000313" key="11">
    <source>
        <dbReference type="EMBL" id="KAJ3452354.1"/>
    </source>
</evidence>
<dbReference type="SMART" id="SM00173">
    <property type="entry name" value="RAS"/>
    <property type="match status" value="1"/>
</dbReference>
<dbReference type="PROSITE" id="PS51421">
    <property type="entry name" value="RAS"/>
    <property type="match status" value="1"/>
</dbReference>
<comment type="subcellular location">
    <subcellularLocation>
        <location evidence="1">Cell membrane</location>
        <topology evidence="1">Lipid-anchor</topology>
    </subcellularLocation>
</comment>
<dbReference type="AlphaFoldDB" id="A0AAV8ADR2"/>
<dbReference type="EMBL" id="JANTQA010000008">
    <property type="protein sequence ID" value="KAJ3452354.1"/>
    <property type="molecule type" value="Genomic_DNA"/>
</dbReference>
<keyword evidence="4" id="KW-0488">Methylation</keyword>
<organism evidence="11 13">
    <name type="scientific">Anaeramoeba flamelloides</name>
    <dbReference type="NCBI Taxonomy" id="1746091"/>
    <lineage>
        <taxon>Eukaryota</taxon>
        <taxon>Metamonada</taxon>
        <taxon>Anaeramoebidae</taxon>
        <taxon>Anaeramoeba</taxon>
    </lineage>
</organism>
<dbReference type="Pfam" id="PF00071">
    <property type="entry name" value="Ras"/>
    <property type="match status" value="1"/>
</dbReference>
<keyword evidence="6" id="KW-0342">GTP-binding</keyword>
<reference evidence="11" key="2">
    <citation type="submission" date="2022-08" db="EMBL/GenBank/DDBJ databases">
        <title>Novel sulphate-reducing endosymbionts in the free-living metamonad Anaeramoeba.</title>
        <authorList>
            <person name="Jerlstrom-Hultqvist J."/>
            <person name="Cepicka I."/>
            <person name="Gallot-Lavallee L."/>
            <person name="Salas-Leiva D."/>
            <person name="Curtis B.A."/>
            <person name="Zahonova K."/>
            <person name="Pipaliya S."/>
            <person name="Dacks J."/>
            <person name="Roger A.J."/>
        </authorList>
    </citation>
    <scope>NUCLEOTIDE SEQUENCE</scope>
    <source>
        <strain evidence="11">Busselton2</strain>
    </source>
</reference>
<evidence type="ECO:0000256" key="6">
    <source>
        <dbReference type="ARBA" id="ARBA00023134"/>
    </source>
</evidence>
<dbReference type="GO" id="GO:0003924">
    <property type="term" value="F:GTPase activity"/>
    <property type="evidence" value="ECO:0007669"/>
    <property type="project" value="InterPro"/>
</dbReference>
<keyword evidence="8" id="KW-0449">Lipoprotein</keyword>
<name>A0AAV8ADR2_9EUKA</name>
<evidence type="ECO:0000313" key="13">
    <source>
        <dbReference type="Proteomes" id="UP001146793"/>
    </source>
</evidence>
<evidence type="ECO:0000256" key="5">
    <source>
        <dbReference type="ARBA" id="ARBA00022741"/>
    </source>
</evidence>
<dbReference type="GO" id="GO:0007165">
    <property type="term" value="P:signal transduction"/>
    <property type="evidence" value="ECO:0007669"/>
    <property type="project" value="InterPro"/>
</dbReference>
<evidence type="ECO:0000256" key="1">
    <source>
        <dbReference type="ARBA" id="ARBA00004193"/>
    </source>
</evidence>
<evidence type="ECO:0000256" key="4">
    <source>
        <dbReference type="ARBA" id="ARBA00022481"/>
    </source>
</evidence>
<keyword evidence="3" id="KW-1003">Cell membrane</keyword>
<comment type="similarity">
    <text evidence="2">Belongs to the small GTPase superfamily. Ras family.</text>
</comment>
<dbReference type="PROSITE" id="PS51419">
    <property type="entry name" value="RAB"/>
    <property type="match status" value="1"/>
</dbReference>
<evidence type="ECO:0000256" key="2">
    <source>
        <dbReference type="ARBA" id="ARBA00008344"/>
    </source>
</evidence>
<dbReference type="NCBIfam" id="TIGR00231">
    <property type="entry name" value="small_GTP"/>
    <property type="match status" value="1"/>
</dbReference>